<reference evidence="3 4" key="1">
    <citation type="submission" date="2011-10" db="EMBL/GenBank/DDBJ databases">
        <authorList>
            <person name="Genoscope - CEA"/>
        </authorList>
    </citation>
    <scope>NUCLEOTIDE SEQUENCE [LARGE SCALE GENOMIC DNA]</scope>
    <source>
        <strain evidence="3 4">RCC 1105</strain>
    </source>
</reference>
<name>K8EDL5_9CHLO</name>
<dbReference type="eggNOG" id="KOG1950">
    <property type="taxonomic scope" value="Eukaryota"/>
</dbReference>
<dbReference type="SUPFAM" id="SSF53448">
    <property type="entry name" value="Nucleotide-diphospho-sugar transferases"/>
    <property type="match status" value="1"/>
</dbReference>
<evidence type="ECO:0000313" key="3">
    <source>
        <dbReference type="EMBL" id="CCO16079.1"/>
    </source>
</evidence>
<evidence type="ECO:0000256" key="2">
    <source>
        <dbReference type="SAM" id="MobiDB-lite"/>
    </source>
</evidence>
<dbReference type="STRING" id="41875.K8EDL5"/>
<dbReference type="GO" id="GO:0016757">
    <property type="term" value="F:glycosyltransferase activity"/>
    <property type="evidence" value="ECO:0007669"/>
    <property type="project" value="InterPro"/>
</dbReference>
<evidence type="ECO:0000313" key="4">
    <source>
        <dbReference type="Proteomes" id="UP000198341"/>
    </source>
</evidence>
<dbReference type="InterPro" id="IPR029044">
    <property type="entry name" value="Nucleotide-diphossugar_trans"/>
</dbReference>
<evidence type="ECO:0000256" key="1">
    <source>
        <dbReference type="RuleBase" id="RU362027"/>
    </source>
</evidence>
<dbReference type="PANTHER" id="PTHR11183">
    <property type="entry name" value="GLYCOGENIN SUBFAMILY MEMBER"/>
    <property type="match status" value="1"/>
</dbReference>
<feature type="region of interest" description="Disordered" evidence="2">
    <location>
        <begin position="43"/>
        <end position="68"/>
    </location>
</feature>
<sequence>MVKTTSNKRALIRFLKVFSLPLVLLFLVFEMLESGKGGLHYSIHHHHHPRHGSSSGGSDNEMASGRGKVGVLRRQKKNNNVAFVRMREREEKLRKAMGIPEPIGEHKHERYDYRPASFSSSIPSYTKKVKGNARQDLLFNLKCVKEGREEKMHSSECRALGVGRHRSREQTEVEYVQESLEASEKGFGGPSGCKEAWITALGNDGFLPAVLVLLHTIRKYAVEDRDFIALVSTAVSEEVREKLTKESIRVIVVDPFENNEKAKALVSKSARYASGYWVVKMFVWKFEEYEKMVYVDADVYVRQNSDSMFCAETDPVKHSIAVTPRSSFDTKAGFNAGMFIYNPSNDVFDEIMEAFLALTETEMLATSEQDFLNVQFKNRYNLIPIDYVMKHRRMVKEKKLWDESRVHGYHMNGSPKPWEPQWMTQCAYPKDHQKFLKLYVDFFVEWWEYYYDMLDETPPDDKKEYKLLPEHDPANSFGKFASEYKCPLNPKKKSL</sequence>
<dbReference type="InterPro" id="IPR002495">
    <property type="entry name" value="Glyco_trans_8"/>
</dbReference>
<accession>K8EDL5</accession>
<keyword evidence="4" id="KW-1185">Reference proteome</keyword>
<proteinExistence type="inferred from homology"/>
<dbReference type="EC" id="2.4.1.-" evidence="1"/>
<dbReference type="Gene3D" id="3.90.550.10">
    <property type="entry name" value="Spore Coat Polysaccharide Biosynthesis Protein SpsA, Chain A"/>
    <property type="match status" value="1"/>
</dbReference>
<dbReference type="RefSeq" id="XP_007513554.1">
    <property type="nucleotide sequence ID" value="XM_007513492.1"/>
</dbReference>
<organism evidence="3 4">
    <name type="scientific">Bathycoccus prasinos</name>
    <dbReference type="NCBI Taxonomy" id="41875"/>
    <lineage>
        <taxon>Eukaryota</taxon>
        <taxon>Viridiplantae</taxon>
        <taxon>Chlorophyta</taxon>
        <taxon>Mamiellophyceae</taxon>
        <taxon>Mamiellales</taxon>
        <taxon>Bathycoccaceae</taxon>
        <taxon>Bathycoccus</taxon>
    </lineage>
</organism>
<dbReference type="Pfam" id="PF01501">
    <property type="entry name" value="Glyco_transf_8"/>
    <property type="match status" value="1"/>
</dbReference>
<comment type="similarity">
    <text evidence="1">Belongs to the glycosyltransferase 8 family.</text>
</comment>
<dbReference type="Proteomes" id="UP000198341">
    <property type="component" value="Chromosome 4"/>
</dbReference>
<protein>
    <recommendedName>
        <fullName evidence="1">Hexosyltransferase</fullName>
        <ecNumber evidence="1">2.4.1.-</ecNumber>
    </recommendedName>
</protein>
<dbReference type="OrthoDB" id="2014201at2759"/>
<gene>
    <name evidence="3" type="ORF">Bathy04g03520</name>
</gene>
<dbReference type="AlphaFoldDB" id="K8EDL5"/>
<dbReference type="GeneID" id="19016378"/>
<dbReference type="EMBL" id="FO082275">
    <property type="protein sequence ID" value="CCO16079.1"/>
    <property type="molecule type" value="Genomic_DNA"/>
</dbReference>
<dbReference type="KEGG" id="bpg:Bathy04g03520"/>
<dbReference type="InterPro" id="IPR050587">
    <property type="entry name" value="GNT1/Glycosyltrans_8"/>
</dbReference>